<sequence length="437" mass="51300">MFKLKDLGKGVVGLFSRSIPSVYRQDLTVKRSIYIWLLIGVLIRFTFMPIALHFDLLSIYQRSALIAYEGDLAVGLGQLLAHYIHAFFLFIFKPLMPYLESALPGRGGSASWLGWRIFAVQPNVFRTLFLFKIPYLIFDLGCSFLFLFILEERKKGLTAFKFWMLNPVVIFSAFIFSRYEPMVIFFILLSLYYAKNNLSARALFSLGIAVIVRSYPLMLLPFFVIIIGKTFWQRLKLAFWGLLPLGIMTVISRLFQGASEIGVWANMPHTSYLMGLRWSMRISYDVIFVFFMGYTILFLYTYFRTNHSFAHLWKINLILLLFFFATCFFHPHYFMWLIPFLVLQVVEDKRFIGLFAIQILCWIVYTFQWKEALAGYLFVPLDYSYFISLRSPFEIIGQYYSAANFIGIFRSILSGVSFWMIYLLFKEFSLARRKERG</sequence>
<feature type="transmembrane region" description="Helical" evidence="1">
    <location>
        <begin position="405"/>
        <end position="425"/>
    </location>
</feature>
<evidence type="ECO:0000313" key="2">
    <source>
        <dbReference type="EMBL" id="TET11007.1"/>
    </source>
</evidence>
<accession>A0A523RZ04</accession>
<name>A0A523RZ04_UNCAE</name>
<keyword evidence="1" id="KW-0472">Membrane</keyword>
<comment type="caution">
    <text evidence="2">The sequence shown here is derived from an EMBL/GenBank/DDBJ whole genome shotgun (WGS) entry which is preliminary data.</text>
</comment>
<dbReference type="AlphaFoldDB" id="A0A523RZ04"/>
<feature type="transmembrane region" description="Helical" evidence="1">
    <location>
        <begin position="282"/>
        <end position="303"/>
    </location>
</feature>
<reference evidence="2 3" key="1">
    <citation type="submission" date="2019-03" db="EMBL/GenBank/DDBJ databases">
        <title>Metabolic potential of uncultured bacteria and archaea associated with petroleum seepage in deep-sea sediments.</title>
        <authorList>
            <person name="Dong X."/>
            <person name="Hubert C."/>
        </authorList>
    </citation>
    <scope>NUCLEOTIDE SEQUENCE [LARGE SCALE GENOMIC DNA]</scope>
    <source>
        <strain evidence="2">E44_bin7</strain>
    </source>
</reference>
<organism evidence="2 3">
    <name type="scientific">Aerophobetes bacterium</name>
    <dbReference type="NCBI Taxonomy" id="2030807"/>
    <lineage>
        <taxon>Bacteria</taxon>
        <taxon>Candidatus Aerophobota</taxon>
    </lineage>
</organism>
<evidence type="ECO:0000313" key="3">
    <source>
        <dbReference type="Proteomes" id="UP000316360"/>
    </source>
</evidence>
<proteinExistence type="predicted"/>
<feature type="transmembrane region" description="Helical" evidence="1">
    <location>
        <begin position="72"/>
        <end position="92"/>
    </location>
</feature>
<keyword evidence="1" id="KW-0812">Transmembrane</keyword>
<dbReference type="EMBL" id="SOKJ01000187">
    <property type="protein sequence ID" value="TET11007.1"/>
    <property type="molecule type" value="Genomic_DNA"/>
</dbReference>
<feature type="transmembrane region" description="Helical" evidence="1">
    <location>
        <begin position="315"/>
        <end position="338"/>
    </location>
</feature>
<dbReference type="Proteomes" id="UP000316360">
    <property type="component" value="Unassembled WGS sequence"/>
</dbReference>
<feature type="transmembrane region" description="Helical" evidence="1">
    <location>
        <begin position="203"/>
        <end position="225"/>
    </location>
</feature>
<evidence type="ECO:0008006" key="4">
    <source>
        <dbReference type="Google" id="ProtNLM"/>
    </source>
</evidence>
<protein>
    <recommendedName>
        <fullName evidence="4">DUF2029 domain-containing protein</fullName>
    </recommendedName>
</protein>
<feature type="transmembrane region" description="Helical" evidence="1">
    <location>
        <begin position="237"/>
        <end position="255"/>
    </location>
</feature>
<keyword evidence="1" id="KW-1133">Transmembrane helix</keyword>
<feature type="transmembrane region" description="Helical" evidence="1">
    <location>
        <begin position="33"/>
        <end position="60"/>
    </location>
</feature>
<feature type="transmembrane region" description="Helical" evidence="1">
    <location>
        <begin position="350"/>
        <end position="367"/>
    </location>
</feature>
<feature type="transmembrane region" description="Helical" evidence="1">
    <location>
        <begin position="133"/>
        <end position="150"/>
    </location>
</feature>
<evidence type="ECO:0000256" key="1">
    <source>
        <dbReference type="SAM" id="Phobius"/>
    </source>
</evidence>
<feature type="transmembrane region" description="Helical" evidence="1">
    <location>
        <begin position="162"/>
        <end position="191"/>
    </location>
</feature>
<gene>
    <name evidence="2" type="ORF">E3J84_03375</name>
</gene>